<dbReference type="SUPFAM" id="SSF52821">
    <property type="entry name" value="Rhodanese/Cell cycle control phosphatase"/>
    <property type="match status" value="1"/>
</dbReference>
<reference evidence="2" key="1">
    <citation type="submission" date="2022-11" db="EMBL/GenBank/DDBJ databases">
        <authorList>
            <person name="Petersen C."/>
        </authorList>
    </citation>
    <scope>NUCLEOTIDE SEQUENCE</scope>
    <source>
        <strain evidence="2">IBT 34128</strain>
    </source>
</reference>
<dbReference type="OrthoDB" id="8300214at2759"/>
<dbReference type="InterPro" id="IPR001763">
    <property type="entry name" value="Rhodanese-like_dom"/>
</dbReference>
<dbReference type="PROSITE" id="PS50206">
    <property type="entry name" value="RHODANESE_3"/>
    <property type="match status" value="1"/>
</dbReference>
<protein>
    <recommendedName>
        <fullName evidence="1">Rhodanese domain-containing protein</fullName>
    </recommendedName>
</protein>
<dbReference type="AlphaFoldDB" id="A0A9W9G4D6"/>
<accession>A0A9W9G4D6</accession>
<sequence length="161" mass="18498">MQLTLLQSTVAGSISRLELLRWYREGKRIGKDFVLIDLRRTDFEVFTHFFFRRLHGGTIRGSLNLPVQSLYHAIPTLYSVLSQGKIANVVWYCGPYHLMKEAGSSQGRGARATKWFAEYLKERKDGEMRSLVLEGGVKGWAAAGTDYTQLMDEYDESKWVR</sequence>
<dbReference type="SMART" id="SM00450">
    <property type="entry name" value="RHOD"/>
    <property type="match status" value="1"/>
</dbReference>
<organism evidence="2 3">
    <name type="scientific">Penicillium alfredii</name>
    <dbReference type="NCBI Taxonomy" id="1506179"/>
    <lineage>
        <taxon>Eukaryota</taxon>
        <taxon>Fungi</taxon>
        <taxon>Dikarya</taxon>
        <taxon>Ascomycota</taxon>
        <taxon>Pezizomycotina</taxon>
        <taxon>Eurotiomycetes</taxon>
        <taxon>Eurotiomycetidae</taxon>
        <taxon>Eurotiales</taxon>
        <taxon>Aspergillaceae</taxon>
        <taxon>Penicillium</taxon>
    </lineage>
</organism>
<comment type="caution">
    <text evidence="2">The sequence shown here is derived from an EMBL/GenBank/DDBJ whole genome shotgun (WGS) entry which is preliminary data.</text>
</comment>
<gene>
    <name evidence="2" type="ORF">NUU61_001478</name>
</gene>
<reference evidence="2" key="2">
    <citation type="journal article" date="2023" name="IMA Fungus">
        <title>Comparative genomic study of the Penicillium genus elucidates a diverse pangenome and 15 lateral gene transfer events.</title>
        <authorList>
            <person name="Petersen C."/>
            <person name="Sorensen T."/>
            <person name="Nielsen M.R."/>
            <person name="Sondergaard T.E."/>
            <person name="Sorensen J.L."/>
            <person name="Fitzpatrick D.A."/>
            <person name="Frisvad J.C."/>
            <person name="Nielsen K.L."/>
        </authorList>
    </citation>
    <scope>NUCLEOTIDE SEQUENCE</scope>
    <source>
        <strain evidence="2">IBT 34128</strain>
    </source>
</reference>
<dbReference type="Proteomes" id="UP001141434">
    <property type="component" value="Unassembled WGS sequence"/>
</dbReference>
<evidence type="ECO:0000313" key="3">
    <source>
        <dbReference type="Proteomes" id="UP001141434"/>
    </source>
</evidence>
<evidence type="ECO:0000259" key="1">
    <source>
        <dbReference type="PROSITE" id="PS50206"/>
    </source>
</evidence>
<feature type="domain" description="Rhodanese" evidence="1">
    <location>
        <begin position="29"/>
        <end position="149"/>
    </location>
</feature>
<dbReference type="GeneID" id="81391228"/>
<dbReference type="InterPro" id="IPR036873">
    <property type="entry name" value="Rhodanese-like_dom_sf"/>
</dbReference>
<dbReference type="RefSeq" id="XP_056515327.1">
    <property type="nucleotide sequence ID" value="XM_056652060.1"/>
</dbReference>
<evidence type="ECO:0000313" key="2">
    <source>
        <dbReference type="EMBL" id="KAJ5111848.1"/>
    </source>
</evidence>
<name>A0A9W9G4D6_9EURO</name>
<keyword evidence="3" id="KW-1185">Reference proteome</keyword>
<dbReference type="Gene3D" id="3.40.250.10">
    <property type="entry name" value="Rhodanese-like domain"/>
    <property type="match status" value="1"/>
</dbReference>
<proteinExistence type="predicted"/>
<dbReference type="EMBL" id="JAPMSZ010000002">
    <property type="protein sequence ID" value="KAJ5111848.1"/>
    <property type="molecule type" value="Genomic_DNA"/>
</dbReference>